<organism evidence="2 3">
    <name type="scientific">Hydrogenophaga electricum</name>
    <dbReference type="NCBI Taxonomy" id="1230953"/>
    <lineage>
        <taxon>Bacteria</taxon>
        <taxon>Pseudomonadati</taxon>
        <taxon>Pseudomonadota</taxon>
        <taxon>Betaproteobacteria</taxon>
        <taxon>Burkholderiales</taxon>
        <taxon>Comamonadaceae</taxon>
        <taxon>Hydrogenophaga</taxon>
    </lineage>
</organism>
<keyword evidence="3" id="KW-1185">Reference proteome</keyword>
<feature type="domain" description="PhnB-like" evidence="1">
    <location>
        <begin position="4"/>
        <end position="117"/>
    </location>
</feature>
<evidence type="ECO:0000313" key="2">
    <source>
        <dbReference type="EMBL" id="GLS14091.1"/>
    </source>
</evidence>
<comment type="caution">
    <text evidence="2">The sequence shown here is derived from an EMBL/GenBank/DDBJ whole genome shotgun (WGS) entry which is preliminary data.</text>
</comment>
<protein>
    <submittedName>
        <fullName evidence="2">3-demethylubiquinone-9 3-methyltransferase</fullName>
    </submittedName>
</protein>
<evidence type="ECO:0000259" key="1">
    <source>
        <dbReference type="Pfam" id="PF06983"/>
    </source>
</evidence>
<dbReference type="CDD" id="cd06588">
    <property type="entry name" value="PhnB_like"/>
    <property type="match status" value="1"/>
</dbReference>
<accession>A0ABQ6C6Z5</accession>
<dbReference type="SUPFAM" id="SSF54593">
    <property type="entry name" value="Glyoxalase/Bleomycin resistance protein/Dihydroxybiphenyl dioxygenase"/>
    <property type="match status" value="1"/>
</dbReference>
<dbReference type="InterPro" id="IPR029068">
    <property type="entry name" value="Glyas_Bleomycin-R_OHBP_Dase"/>
</dbReference>
<gene>
    <name evidence="2" type="ORF">GCM10007935_15210</name>
</gene>
<dbReference type="PANTHER" id="PTHR33990">
    <property type="entry name" value="PROTEIN YJDN-RELATED"/>
    <property type="match status" value="1"/>
</dbReference>
<reference evidence="3" key="1">
    <citation type="journal article" date="2019" name="Int. J. Syst. Evol. Microbiol.">
        <title>The Global Catalogue of Microorganisms (GCM) 10K type strain sequencing project: providing services to taxonomists for standard genome sequencing and annotation.</title>
        <authorList>
            <consortium name="The Broad Institute Genomics Platform"/>
            <consortium name="The Broad Institute Genome Sequencing Center for Infectious Disease"/>
            <person name="Wu L."/>
            <person name="Ma J."/>
        </authorList>
    </citation>
    <scope>NUCLEOTIDE SEQUENCE [LARGE SCALE GENOMIC DNA]</scope>
    <source>
        <strain evidence="3">NBRC 109341</strain>
    </source>
</reference>
<dbReference type="Gene3D" id="3.10.180.10">
    <property type="entry name" value="2,3-Dihydroxybiphenyl 1,2-Dioxygenase, domain 1"/>
    <property type="match status" value="1"/>
</dbReference>
<dbReference type="Proteomes" id="UP001156903">
    <property type="component" value="Unassembled WGS sequence"/>
</dbReference>
<dbReference type="EMBL" id="BSPB01000008">
    <property type="protein sequence ID" value="GLS14091.1"/>
    <property type="molecule type" value="Genomic_DNA"/>
</dbReference>
<name>A0ABQ6C6Z5_9BURK</name>
<dbReference type="InterPro" id="IPR009725">
    <property type="entry name" value="3_dmu_93_MTrfase"/>
</dbReference>
<dbReference type="InterPro" id="IPR028973">
    <property type="entry name" value="PhnB-like"/>
</dbReference>
<dbReference type="RefSeq" id="WP_284307285.1">
    <property type="nucleotide sequence ID" value="NZ_BSPB01000008.1"/>
</dbReference>
<sequence>MTDRIHTCLWFHTQAEEAAQFYTAVLPNARITGVLRHGPGEPLPEGTALLVSLDLDGHAVSLLNGGTHFTLTPAASLVLRCTDQAELDRHWAALSAVPEAEMCGWLVDRFGVSWQVIPTQLMERLAGPPGPGVQRMTTALRQMRKLDIATLERAYLGA</sequence>
<evidence type="ECO:0000313" key="3">
    <source>
        <dbReference type="Proteomes" id="UP001156903"/>
    </source>
</evidence>
<dbReference type="Pfam" id="PF06983">
    <property type="entry name" value="3-dmu-9_3-mt"/>
    <property type="match status" value="1"/>
</dbReference>
<dbReference type="PIRSF" id="PIRSF021700">
    <property type="entry name" value="3_dmu_93_MTrfase"/>
    <property type="match status" value="1"/>
</dbReference>
<proteinExistence type="predicted"/>